<evidence type="ECO:0000256" key="1">
    <source>
        <dbReference type="SAM" id="SignalP"/>
    </source>
</evidence>
<keyword evidence="1" id="KW-0732">Signal</keyword>
<accession>W4M588</accession>
<keyword evidence="3" id="KW-1185">Reference proteome</keyword>
<proteinExistence type="predicted"/>
<name>W4M588_9BACT</name>
<evidence type="ECO:0000313" key="3">
    <source>
        <dbReference type="Proteomes" id="UP000019140"/>
    </source>
</evidence>
<feature type="signal peptide" evidence="1">
    <location>
        <begin position="1"/>
        <end position="19"/>
    </location>
</feature>
<comment type="caution">
    <text evidence="2">The sequence shown here is derived from an EMBL/GenBank/DDBJ whole genome shotgun (WGS) entry which is preliminary data.</text>
</comment>
<sequence length="185" mass="19813">MRYQFLTLVFVLAVGSALLGCSGGGGDEQTMTEDCRGGSINNSVNSQVSEIATGLTFDFTDGDIFHPDLAGTAVMFTFDMFNDPVLTILLATPDFMASGEVEIEGCNLITQPVCPFGVTIIESDFPAGEGPQTGEVLELQNWLFSAFRNTCTNRIVATLTIGDTTGRAVASEPLDLDIDRLRPML</sequence>
<feature type="chain" id="PRO_5004845111" evidence="1">
    <location>
        <begin position="20"/>
        <end position="185"/>
    </location>
</feature>
<gene>
    <name evidence="2" type="ORF">ETSY2_22485</name>
</gene>
<organism evidence="2 3">
    <name type="scientific">Candidatus Entotheonella gemina</name>
    <dbReference type="NCBI Taxonomy" id="1429439"/>
    <lineage>
        <taxon>Bacteria</taxon>
        <taxon>Pseudomonadati</taxon>
        <taxon>Nitrospinota/Tectimicrobiota group</taxon>
        <taxon>Candidatus Tectimicrobiota</taxon>
        <taxon>Candidatus Entotheonellia</taxon>
        <taxon>Candidatus Entotheonellales</taxon>
        <taxon>Candidatus Entotheonellaceae</taxon>
        <taxon>Candidatus Entotheonella</taxon>
    </lineage>
</organism>
<dbReference type="AlphaFoldDB" id="W4M588"/>
<protein>
    <submittedName>
        <fullName evidence="2">Uncharacterized protein</fullName>
    </submittedName>
</protein>
<dbReference type="HOGENOM" id="CLU_1458772_0_0_7"/>
<evidence type="ECO:0000313" key="2">
    <source>
        <dbReference type="EMBL" id="ETX05514.1"/>
    </source>
</evidence>
<dbReference type="Proteomes" id="UP000019140">
    <property type="component" value="Unassembled WGS sequence"/>
</dbReference>
<reference evidence="2 3" key="1">
    <citation type="journal article" date="2014" name="Nature">
        <title>An environmental bacterial taxon with a large and distinct metabolic repertoire.</title>
        <authorList>
            <person name="Wilson M.C."/>
            <person name="Mori T."/>
            <person name="Ruckert C."/>
            <person name="Uria A.R."/>
            <person name="Helf M.J."/>
            <person name="Takada K."/>
            <person name="Gernert C."/>
            <person name="Steffens U.A."/>
            <person name="Heycke N."/>
            <person name="Schmitt S."/>
            <person name="Rinke C."/>
            <person name="Helfrich E.J."/>
            <person name="Brachmann A.O."/>
            <person name="Gurgui C."/>
            <person name="Wakimoto T."/>
            <person name="Kracht M."/>
            <person name="Crusemann M."/>
            <person name="Hentschel U."/>
            <person name="Abe I."/>
            <person name="Matsunaga S."/>
            <person name="Kalinowski J."/>
            <person name="Takeyama H."/>
            <person name="Piel J."/>
        </authorList>
    </citation>
    <scope>NUCLEOTIDE SEQUENCE [LARGE SCALE GENOMIC DNA]</scope>
    <source>
        <strain evidence="3">TSY2</strain>
    </source>
</reference>
<dbReference type="EMBL" id="AZHX01000938">
    <property type="protein sequence ID" value="ETX05514.1"/>
    <property type="molecule type" value="Genomic_DNA"/>
</dbReference>
<dbReference type="PROSITE" id="PS51257">
    <property type="entry name" value="PROKAR_LIPOPROTEIN"/>
    <property type="match status" value="1"/>
</dbReference>